<sequence>MSLLHTSRALLSKTSSIARKAATKHNFNVPRSFTNVPTPPDSFKDGKPTLQYARALPKTFASMTNEQILQFAEMQIPEACRECIVRDIMAVDQIEYDDAMKIFKKIAETNRRGMQIYALPFYTGFGAAFTGGILSVPLVFELSTVNWFNDKFVTAEMPPLEDLERMLEVGSASWSWMEPILGQISFFLLCMQFARSQLQNLGVRPYFNWQLNMRANYLVSQFPQYDAEFLRSYSKIDKIVEPHEMSD</sequence>
<feature type="transmembrane region" description="Helical" evidence="1">
    <location>
        <begin position="119"/>
        <end position="140"/>
    </location>
</feature>
<comment type="caution">
    <text evidence="2">The sequence shown here is derived from an EMBL/GenBank/DDBJ whole genome shotgun (WGS) entry which is preliminary data.</text>
</comment>
<organism evidence="2 3">
    <name type="scientific">Skeletonema marinoi</name>
    <dbReference type="NCBI Taxonomy" id="267567"/>
    <lineage>
        <taxon>Eukaryota</taxon>
        <taxon>Sar</taxon>
        <taxon>Stramenopiles</taxon>
        <taxon>Ochrophyta</taxon>
        <taxon>Bacillariophyta</taxon>
        <taxon>Coscinodiscophyceae</taxon>
        <taxon>Thalassiosirophycidae</taxon>
        <taxon>Thalassiosirales</taxon>
        <taxon>Skeletonemataceae</taxon>
        <taxon>Skeletonema</taxon>
        <taxon>Skeletonema marinoi-dohrnii complex</taxon>
    </lineage>
</organism>
<dbReference type="Proteomes" id="UP001224775">
    <property type="component" value="Unassembled WGS sequence"/>
</dbReference>
<dbReference type="AlphaFoldDB" id="A0AAD9DIK1"/>
<protein>
    <submittedName>
        <fullName evidence="2">Uncharacterized protein</fullName>
    </submittedName>
</protein>
<gene>
    <name evidence="2" type="ORF">QTG54_001125</name>
</gene>
<reference evidence="2" key="1">
    <citation type="submission" date="2023-06" db="EMBL/GenBank/DDBJ databases">
        <title>Survivors Of The Sea: Transcriptome response of Skeletonema marinoi to long-term dormancy.</title>
        <authorList>
            <person name="Pinder M.I.M."/>
            <person name="Kourtchenko O."/>
            <person name="Robertson E.K."/>
            <person name="Larsson T."/>
            <person name="Maumus F."/>
            <person name="Osuna-Cruz C.M."/>
            <person name="Vancaester E."/>
            <person name="Stenow R."/>
            <person name="Vandepoele K."/>
            <person name="Ploug H."/>
            <person name="Bruchert V."/>
            <person name="Godhe A."/>
            <person name="Topel M."/>
        </authorList>
    </citation>
    <scope>NUCLEOTIDE SEQUENCE</scope>
    <source>
        <strain evidence="2">R05AC</strain>
    </source>
</reference>
<keyword evidence="1" id="KW-0472">Membrane</keyword>
<keyword evidence="1" id="KW-0812">Transmembrane</keyword>
<evidence type="ECO:0000313" key="3">
    <source>
        <dbReference type="Proteomes" id="UP001224775"/>
    </source>
</evidence>
<evidence type="ECO:0000313" key="2">
    <source>
        <dbReference type="EMBL" id="KAK1749186.1"/>
    </source>
</evidence>
<proteinExistence type="predicted"/>
<evidence type="ECO:0000256" key="1">
    <source>
        <dbReference type="SAM" id="Phobius"/>
    </source>
</evidence>
<dbReference type="EMBL" id="JATAAI010000001">
    <property type="protein sequence ID" value="KAK1749186.1"/>
    <property type="molecule type" value="Genomic_DNA"/>
</dbReference>
<name>A0AAD9DIK1_9STRA</name>
<accession>A0AAD9DIK1</accession>
<keyword evidence="1" id="KW-1133">Transmembrane helix</keyword>
<keyword evidence="3" id="KW-1185">Reference proteome</keyword>